<dbReference type="InterPro" id="IPR006311">
    <property type="entry name" value="TAT_signal"/>
</dbReference>
<dbReference type="InterPro" id="IPR052900">
    <property type="entry name" value="Phospholipid_Metab_Enz"/>
</dbReference>
<dbReference type="Gene3D" id="2.60.40.380">
    <property type="entry name" value="Purple acid phosphatase-like, N-terminal"/>
    <property type="match status" value="1"/>
</dbReference>
<dbReference type="InterPro" id="IPR029052">
    <property type="entry name" value="Metallo-depent_PP-like"/>
</dbReference>
<dbReference type="InterPro" id="IPR032093">
    <property type="entry name" value="PhoD_N"/>
</dbReference>
<evidence type="ECO:0000313" key="4">
    <source>
        <dbReference type="Proteomes" id="UP000483802"/>
    </source>
</evidence>
<protein>
    <submittedName>
        <fullName evidence="3">Alkaline phosphatase</fullName>
    </submittedName>
</protein>
<dbReference type="SUPFAM" id="SSF56300">
    <property type="entry name" value="Metallo-dependent phosphatases"/>
    <property type="match status" value="1"/>
</dbReference>
<dbReference type="PROSITE" id="PS51318">
    <property type="entry name" value="TAT"/>
    <property type="match status" value="1"/>
</dbReference>
<dbReference type="RefSeq" id="WP_157169520.1">
    <property type="nucleotide sequence ID" value="NZ_WPNZ01000034.1"/>
</dbReference>
<dbReference type="InterPro" id="IPR018946">
    <property type="entry name" value="PhoD-like_MPP"/>
</dbReference>
<dbReference type="Gene3D" id="3.60.21.70">
    <property type="entry name" value="PhoD-like phosphatase"/>
    <property type="match status" value="1"/>
</dbReference>
<dbReference type="Proteomes" id="UP000483802">
    <property type="component" value="Unassembled WGS sequence"/>
</dbReference>
<dbReference type="Pfam" id="PF16655">
    <property type="entry name" value="PhoD_N"/>
    <property type="match status" value="1"/>
</dbReference>
<evidence type="ECO:0000313" key="3">
    <source>
        <dbReference type="EMBL" id="MVO90521.1"/>
    </source>
</evidence>
<feature type="domain" description="Phospholipase D N-terminal" evidence="2">
    <location>
        <begin position="53"/>
        <end position="151"/>
    </location>
</feature>
<proteinExistence type="predicted"/>
<dbReference type="CDD" id="cd07389">
    <property type="entry name" value="MPP_PhoD"/>
    <property type="match status" value="1"/>
</dbReference>
<dbReference type="InterPro" id="IPR038607">
    <property type="entry name" value="PhoD-like_sf"/>
</dbReference>
<sequence length="521" mass="57713">MSPAFPTSSGLDRRLFLQAAGVGVGALLAGAGLDGQAEATSGAPRLRDEPFRLGVASGEPAADGCVLWTRLAPNPLAEDGHGGMPRASYGVQWQVAEDERFRRVVRSGAALALPELGHSVHPQVRGLRPGRQYFYRFRAQGHTSPVGRFRTTPHSRSRASFTFATASCQAWYHGHFSAYRDMVAKDPDVVFFLGDYLYEYGITAANMWRDAPLPGARHELETNTLADYRVRYSLFKTDPDLQAAHAAAPWILTPDDHEVQNDYADETSYYGLSEEDFLLRRAVAYRAYYENCPLPPLALAHGPDARLHRRLRYGGLATLHVLDGRQYRDAKPANTEEQNAPGRTMLGAGQERWLYRGLRTSDTRWNLLLQQVGLVKVTENRVDQWDGFPAARQRLLDVLGERGVAPSVVFTGDCHRSIAGDLLADFADPGSAVVSSEFLGTSIASDGDGAPTDNYTKDWMQHPWMKFYDGRRGYVLGYADADAITAEYRAVPYVRADNQAKGISLDRFRVEHGRTGMQKVS</sequence>
<dbReference type="PANTHER" id="PTHR43606">
    <property type="entry name" value="PHOSPHATASE, PUTATIVE (AFU_ORTHOLOGUE AFUA_6G08710)-RELATED"/>
    <property type="match status" value="1"/>
</dbReference>
<gene>
    <name evidence="3" type="ORF">GPA10_38675</name>
</gene>
<name>A0A6L6XA38_9ACTN</name>
<feature type="domain" description="PhoD-like phosphatase metallophosphatase" evidence="1">
    <location>
        <begin position="163"/>
        <end position="487"/>
    </location>
</feature>
<evidence type="ECO:0000259" key="2">
    <source>
        <dbReference type="Pfam" id="PF16655"/>
    </source>
</evidence>
<comment type="caution">
    <text evidence="3">The sequence shown here is derived from an EMBL/GenBank/DDBJ whole genome shotgun (WGS) entry which is preliminary data.</text>
</comment>
<keyword evidence="4" id="KW-1185">Reference proteome</keyword>
<dbReference type="Pfam" id="PF09423">
    <property type="entry name" value="PhoD"/>
    <property type="match status" value="1"/>
</dbReference>
<dbReference type="EMBL" id="WPNZ01000034">
    <property type="protein sequence ID" value="MVO90521.1"/>
    <property type="molecule type" value="Genomic_DNA"/>
</dbReference>
<accession>A0A6L6XA38</accession>
<organism evidence="3 4">
    <name type="scientific">Streptomyces typhae</name>
    <dbReference type="NCBI Taxonomy" id="2681492"/>
    <lineage>
        <taxon>Bacteria</taxon>
        <taxon>Bacillati</taxon>
        <taxon>Actinomycetota</taxon>
        <taxon>Actinomycetes</taxon>
        <taxon>Kitasatosporales</taxon>
        <taxon>Streptomycetaceae</taxon>
        <taxon>Streptomyces</taxon>
    </lineage>
</organism>
<dbReference type="PANTHER" id="PTHR43606:SF2">
    <property type="entry name" value="ALKALINE PHOSPHATASE FAMILY PROTEIN (AFU_ORTHOLOGUE AFUA_5G03860)"/>
    <property type="match status" value="1"/>
</dbReference>
<evidence type="ECO:0000259" key="1">
    <source>
        <dbReference type="Pfam" id="PF09423"/>
    </source>
</evidence>
<dbReference type="AlphaFoldDB" id="A0A6L6XA38"/>
<reference evidence="3 4" key="1">
    <citation type="submission" date="2019-11" db="EMBL/GenBank/DDBJ databases">
        <title>Streptomyces typhae sp. nov., a novel endophytic actinomycete isolated from the root of cattail pollen (Typha angustifolia L.).</title>
        <authorList>
            <person name="Peng C."/>
        </authorList>
    </citation>
    <scope>NUCLEOTIDE SEQUENCE [LARGE SCALE GENOMIC DNA]</scope>
    <source>
        <strain evidence="4">p1417</strain>
    </source>
</reference>